<name>A0A0N0ZWL9_CHRID</name>
<evidence type="ECO:0000313" key="2">
    <source>
        <dbReference type="Proteomes" id="UP000037953"/>
    </source>
</evidence>
<dbReference type="OrthoDB" id="623514at2"/>
<reference evidence="2" key="2">
    <citation type="submission" date="2015-09" db="EMBL/GenBank/DDBJ databases">
        <title>Draft genome sequence of a multidrug-resistant Chryseobacterium indologenes isolate from Malaysia.</title>
        <authorList>
            <person name="Yu C.Y."/>
            <person name="Ang G.Y."/>
            <person name="Chan K.-G."/>
        </authorList>
    </citation>
    <scope>NUCLEOTIDE SEQUENCE [LARGE SCALE GENOMIC DNA]</scope>
    <source>
        <strain evidence="2">CI_885</strain>
    </source>
</reference>
<dbReference type="Proteomes" id="UP000037953">
    <property type="component" value="Unassembled WGS sequence"/>
</dbReference>
<reference evidence="1 2" key="1">
    <citation type="journal article" date="2015" name="Genom Data">
        <title>Draft genome sequence of a multidrug-resistant Chryseobacterium indologenes isolate from Malaysia.</title>
        <authorList>
            <person name="Yu C.Y."/>
            <person name="Ang G.Y."/>
            <person name="Cheng H.J."/>
            <person name="Cheong Y.M."/>
            <person name="Yin W.F."/>
            <person name="Chan K.G."/>
        </authorList>
    </citation>
    <scope>NUCLEOTIDE SEQUENCE [LARGE SCALE GENOMIC DNA]</scope>
    <source>
        <strain evidence="1 2">CI_885</strain>
    </source>
</reference>
<dbReference type="EMBL" id="LJOD01000002">
    <property type="protein sequence ID" value="KPE52190.1"/>
    <property type="molecule type" value="Genomic_DNA"/>
</dbReference>
<dbReference type="RefSeq" id="WP_062696923.1">
    <property type="nucleotide sequence ID" value="NZ_LJOD01000002.1"/>
</dbReference>
<organism evidence="1 2">
    <name type="scientific">Chryseobacterium indologenes</name>
    <name type="common">Flavobacterium indologenes</name>
    <dbReference type="NCBI Taxonomy" id="253"/>
    <lineage>
        <taxon>Bacteria</taxon>
        <taxon>Pseudomonadati</taxon>
        <taxon>Bacteroidota</taxon>
        <taxon>Flavobacteriia</taxon>
        <taxon>Flavobacteriales</taxon>
        <taxon>Weeksellaceae</taxon>
        <taxon>Chryseobacterium group</taxon>
        <taxon>Chryseobacterium</taxon>
    </lineage>
</organism>
<proteinExistence type="predicted"/>
<accession>A0A0N0ZWL9</accession>
<sequence>MTLDGKKINFNVDYDEIMYWVNSYEQYSEPFLFLRKKDKLAIVKEGKVISAMFLKMINLYRFI</sequence>
<dbReference type="PATRIC" id="fig|253.9.peg.2245"/>
<dbReference type="AlphaFoldDB" id="A0A0N0ZWL9"/>
<protein>
    <submittedName>
        <fullName evidence="1">Uncharacterized protein</fullName>
    </submittedName>
</protein>
<comment type="caution">
    <text evidence="1">The sequence shown here is derived from an EMBL/GenBank/DDBJ whole genome shotgun (WGS) entry which is preliminary data.</text>
</comment>
<gene>
    <name evidence="1" type="ORF">AOB46_04730</name>
</gene>
<evidence type="ECO:0000313" key="1">
    <source>
        <dbReference type="EMBL" id="KPE52190.1"/>
    </source>
</evidence>